<organism evidence="3 4">
    <name type="scientific">Caldichromatium japonicum</name>
    <dbReference type="NCBI Taxonomy" id="2699430"/>
    <lineage>
        <taxon>Bacteria</taxon>
        <taxon>Pseudomonadati</taxon>
        <taxon>Pseudomonadota</taxon>
        <taxon>Gammaproteobacteria</taxon>
        <taxon>Chromatiales</taxon>
        <taxon>Chromatiaceae</taxon>
        <taxon>Caldichromatium</taxon>
    </lineage>
</organism>
<evidence type="ECO:0000256" key="1">
    <source>
        <dbReference type="SAM" id="Coils"/>
    </source>
</evidence>
<protein>
    <submittedName>
        <fullName evidence="3">Uncharacterized protein</fullName>
    </submittedName>
</protein>
<name>A0A6G7VGQ0_9GAMM</name>
<proteinExistence type="predicted"/>
<dbReference type="AlphaFoldDB" id="A0A6G7VGQ0"/>
<keyword evidence="4" id="KW-1185">Reference proteome</keyword>
<dbReference type="Proteomes" id="UP000502699">
    <property type="component" value="Chromosome"/>
</dbReference>
<accession>A0A6G7VGQ0</accession>
<keyword evidence="1" id="KW-0175">Coiled coil</keyword>
<gene>
    <name evidence="3" type="ORF">GWK36_05385</name>
</gene>
<dbReference type="EMBL" id="CP048029">
    <property type="protein sequence ID" value="QIK39122.1"/>
    <property type="molecule type" value="Genomic_DNA"/>
</dbReference>
<evidence type="ECO:0000256" key="2">
    <source>
        <dbReference type="SAM" id="SignalP"/>
    </source>
</evidence>
<reference evidence="4" key="1">
    <citation type="submission" date="2020-01" db="EMBL/GenBank/DDBJ databases">
        <title>Caldichromatium gen. nov., sp. nov., a thermophilic purple sulfur bacterium member of the family Chromatiaceae isolated from Nakabusa hot spring, Japan.</title>
        <authorList>
            <person name="Saini M.K."/>
            <person name="Hanada S."/>
            <person name="Tank M."/>
        </authorList>
    </citation>
    <scope>NUCLEOTIDE SEQUENCE [LARGE SCALE GENOMIC DNA]</scope>
    <source>
        <strain evidence="4">No.7</strain>
    </source>
</reference>
<sequence>MRPLVSVVLLGLSGSLCPSAEVFAQDSGAIWSQAGEQAAQWWGQSRELAGQAMHEMQSWFSAQGPELNEVWQRAMPSLNQVLRLEERQPRLPKRSWFRRDQQDNQAEINALLDEAVVILSVSPARDERQRIQALELQINRWRAEILDYRQRRLSAPAQATFKKTIADYDALIAARESEIRKATQEIDRLKRQFAQSLRAIGLRLEDDQIDLLLSTVVGDHLVDLGILFDNIKRITQQLEVLLEQNGEDLEAARRYYGIYVVLLKALERMHTQIESAIATRYLPRIDEIRAQTQALAADTQRLIEQASPERRALFESNLRAQQLTLQAAEIYRQYLLEQSNQVRQARQALTQDIAAAWNTYETVRVSGELVGLIRSSRTLLQGLMDRQAPSLRHFDNLEMQREIQKLTEQLRGNLTT</sequence>
<feature type="chain" id="PRO_5026272503" evidence="2">
    <location>
        <begin position="25"/>
        <end position="416"/>
    </location>
</feature>
<feature type="signal peptide" evidence="2">
    <location>
        <begin position="1"/>
        <end position="24"/>
    </location>
</feature>
<evidence type="ECO:0000313" key="3">
    <source>
        <dbReference type="EMBL" id="QIK39122.1"/>
    </source>
</evidence>
<evidence type="ECO:0000313" key="4">
    <source>
        <dbReference type="Proteomes" id="UP000502699"/>
    </source>
</evidence>
<dbReference type="KEGG" id="cjap:GWK36_05385"/>
<feature type="coiled-coil region" evidence="1">
    <location>
        <begin position="124"/>
        <end position="199"/>
    </location>
</feature>
<keyword evidence="2" id="KW-0732">Signal</keyword>